<name>T2M3R0_HYDVU</name>
<dbReference type="FunFam" id="3.40.50.300:FF:000104">
    <property type="entry name" value="ATP-binding cassette sub-family F member 3"/>
    <property type="match status" value="1"/>
</dbReference>
<evidence type="ECO:0000256" key="3">
    <source>
        <dbReference type="ARBA" id="ARBA00022741"/>
    </source>
</evidence>
<dbReference type="CDD" id="cd03221">
    <property type="entry name" value="ABCF_EF-3"/>
    <property type="match status" value="2"/>
</dbReference>
<dbReference type="PANTHER" id="PTHR19211">
    <property type="entry name" value="ATP-BINDING TRANSPORT PROTEIN-RELATED"/>
    <property type="match status" value="1"/>
</dbReference>
<dbReference type="SMART" id="SM00382">
    <property type="entry name" value="AAA"/>
    <property type="match status" value="2"/>
</dbReference>
<dbReference type="InterPro" id="IPR032781">
    <property type="entry name" value="ABC_tran_Xtn"/>
</dbReference>
<reference evidence="7" key="1">
    <citation type="journal article" date="2013" name="Genome Biol. Evol.">
        <title>Punctuated emergences of genetic and phenotypic innovations in eumetazoan, bilaterian, euteleostome, and hominidae ancestors.</title>
        <authorList>
            <person name="Wenger Y."/>
            <person name="Galliot B."/>
        </authorList>
    </citation>
    <scope>NUCLEOTIDE SEQUENCE</scope>
    <source>
        <tissue evidence="7">Whole animals</tissue>
    </source>
</reference>
<dbReference type="InterPro" id="IPR003439">
    <property type="entry name" value="ABC_transporter-like_ATP-bd"/>
</dbReference>
<organism evidence="7">
    <name type="scientific">Hydra vulgaris</name>
    <name type="common">Hydra</name>
    <name type="synonym">Hydra attenuata</name>
    <dbReference type="NCBI Taxonomy" id="6087"/>
    <lineage>
        <taxon>Eukaryota</taxon>
        <taxon>Metazoa</taxon>
        <taxon>Cnidaria</taxon>
        <taxon>Hydrozoa</taxon>
        <taxon>Hydroidolina</taxon>
        <taxon>Anthoathecata</taxon>
        <taxon>Aplanulata</taxon>
        <taxon>Hydridae</taxon>
        <taxon>Hydra</taxon>
    </lineage>
</organism>
<evidence type="ECO:0000313" key="7">
    <source>
        <dbReference type="EMBL" id="CDG66749.1"/>
    </source>
</evidence>
<dbReference type="Gene3D" id="3.40.50.300">
    <property type="entry name" value="P-loop containing nucleotide triphosphate hydrolases"/>
    <property type="match status" value="2"/>
</dbReference>
<comment type="similarity">
    <text evidence="1">Belongs to the ABC transporter superfamily. ABCF family. EF3 subfamily.</text>
</comment>
<evidence type="ECO:0000259" key="6">
    <source>
        <dbReference type="PROSITE" id="PS50893"/>
    </source>
</evidence>
<evidence type="ECO:0000256" key="5">
    <source>
        <dbReference type="SAM" id="MobiDB-lite"/>
    </source>
</evidence>
<dbReference type="SUPFAM" id="SSF52540">
    <property type="entry name" value="P-loop containing nucleoside triphosphate hydrolases"/>
    <property type="match status" value="2"/>
</dbReference>
<dbReference type="InterPro" id="IPR017871">
    <property type="entry name" value="ABC_transporter-like_CS"/>
</dbReference>
<dbReference type="AlphaFoldDB" id="T2M3R0"/>
<dbReference type="PROSITE" id="PS50893">
    <property type="entry name" value="ABC_TRANSPORTER_2"/>
    <property type="match status" value="2"/>
</dbReference>
<accession>T2M3R0</accession>
<dbReference type="InterPro" id="IPR027417">
    <property type="entry name" value="P-loop_NTPase"/>
</dbReference>
<keyword evidence="4 7" id="KW-0067">ATP-binding</keyword>
<dbReference type="OrthoDB" id="2110130at2759"/>
<dbReference type="OMA" id="QYEGTML"/>
<dbReference type="KEGG" id="hmg:100208948"/>
<dbReference type="EMBL" id="HAAD01000517">
    <property type="protein sequence ID" value="CDG66749.1"/>
    <property type="molecule type" value="mRNA"/>
</dbReference>
<evidence type="ECO:0000256" key="1">
    <source>
        <dbReference type="ARBA" id="ARBA00011054"/>
    </source>
</evidence>
<dbReference type="Pfam" id="PF12848">
    <property type="entry name" value="ABC_tran_Xtn"/>
    <property type="match status" value="1"/>
</dbReference>
<feature type="region of interest" description="Disordered" evidence="5">
    <location>
        <begin position="1"/>
        <end position="49"/>
    </location>
</feature>
<dbReference type="Pfam" id="PF00005">
    <property type="entry name" value="ABC_tran"/>
    <property type="match status" value="2"/>
</dbReference>
<keyword evidence="2" id="KW-0677">Repeat</keyword>
<evidence type="ECO:0000256" key="2">
    <source>
        <dbReference type="ARBA" id="ARBA00022737"/>
    </source>
</evidence>
<dbReference type="PROSITE" id="PS00211">
    <property type="entry name" value="ABC_TRANSPORTER_1"/>
    <property type="match status" value="1"/>
</dbReference>
<gene>
    <name evidence="7" type="primary">ABCF2</name>
</gene>
<protein>
    <submittedName>
        <fullName evidence="7">ATP-binding cassette sub-family F member 2</fullName>
    </submittedName>
</protein>
<dbReference type="InterPro" id="IPR050611">
    <property type="entry name" value="ABCF"/>
</dbReference>
<dbReference type="PANTHER" id="PTHR19211:SF15">
    <property type="entry name" value="ATP-BINDING CASSETTE SUB-FAMILY F MEMBER 2"/>
    <property type="match status" value="1"/>
</dbReference>
<proteinExistence type="evidence at transcript level"/>
<evidence type="ECO:0000256" key="4">
    <source>
        <dbReference type="ARBA" id="ARBA00022840"/>
    </source>
</evidence>
<sequence>MPSESAKKRKEKKKVAGRGKPNAKLANGDATNGEENGTVNGDATPVNADPSSDFGKMKLSNISVAGVLLSHVDARDLHIGQISLRYHGVELLTDANIELNCGRRYGLLGANGCGKSTLMEALANRELPIPDHFDIFHLTNEIHASEKTALQCVMEVNNEKIRLEKEAEELTSRTEDERSHERLLDIYERLDELEAGKAETAASRLLHGLGFTPQMQATKTKDFSGGWRMRVALARALFVKPSILLLDEPTNHLDLDACVWLEEELKTYKRILVLVSHSQDFLNGVCTNILRMFQGKIMSYSGNFDQYITTRAELEENQMKAYKREQEEIAHMKDYIARFGHGSAKLARQAQSKEKTLAKMIEGGLTQKVEAEKNIEFYFPDCEKLPPPVLAIEHVSFRYSETKPFIYKDLDFGMDLDTRVALVGPNGAGKSTLLKLLVGELAPTSGRIRKHQHLKFGRFHQHLHDILIMDMSALDWMMKTFPEEKEIEPMRRFLGRYGLTGKQQTCPIGNLSDGQRSRIIFAWLAYQNPHMLLLDEPTNHLDIETIDALAEAIKEFNGGVILVSHDFRLIMQVAKEIWVCEKGKVTPYKGDIFRYKKELKARIKDIAVK</sequence>
<feature type="compositionally biased region" description="Basic residues" evidence="5">
    <location>
        <begin position="7"/>
        <end position="17"/>
    </location>
</feature>
<dbReference type="InterPro" id="IPR003593">
    <property type="entry name" value="AAA+_ATPase"/>
</dbReference>
<feature type="compositionally biased region" description="Polar residues" evidence="5">
    <location>
        <begin position="29"/>
        <end position="41"/>
    </location>
</feature>
<keyword evidence="3" id="KW-0547">Nucleotide-binding</keyword>
<dbReference type="GO" id="GO:0016887">
    <property type="term" value="F:ATP hydrolysis activity"/>
    <property type="evidence" value="ECO:0007669"/>
    <property type="project" value="InterPro"/>
</dbReference>
<dbReference type="FunFam" id="3.40.50.300:FF:000683">
    <property type="entry name" value="Abc transporter f family member 1"/>
    <property type="match status" value="1"/>
</dbReference>
<dbReference type="GO" id="GO:0005524">
    <property type="term" value="F:ATP binding"/>
    <property type="evidence" value="ECO:0007669"/>
    <property type="project" value="UniProtKB-KW"/>
</dbReference>
<feature type="domain" description="ABC transporter" evidence="6">
    <location>
        <begin position="390"/>
        <end position="607"/>
    </location>
</feature>
<feature type="domain" description="ABC transporter" evidence="6">
    <location>
        <begin position="77"/>
        <end position="319"/>
    </location>
</feature>